<proteinExistence type="predicted"/>
<dbReference type="InterPro" id="IPR001480">
    <property type="entry name" value="Bulb-type_lectin_dom"/>
</dbReference>
<reference evidence="3 4" key="1">
    <citation type="journal article" date="2013" name="Sci. Rep.">
        <title>Extraordinary expansion of a Sorangium cellulosum genome from an alkaline milieu.</title>
        <authorList>
            <person name="Han K."/>
            <person name="Li Z.F."/>
            <person name="Peng R."/>
            <person name="Zhu L.P."/>
            <person name="Zhou T."/>
            <person name="Wang L.G."/>
            <person name="Li S.G."/>
            <person name="Zhang X.B."/>
            <person name="Hu W."/>
            <person name="Wu Z.H."/>
            <person name="Qin N."/>
            <person name="Li Y.Z."/>
        </authorList>
    </citation>
    <scope>NUCLEOTIDE SEQUENCE [LARGE SCALE GENOMIC DNA]</scope>
    <source>
        <strain evidence="3 4">So0157-2</strain>
    </source>
</reference>
<dbReference type="CDD" id="cd00028">
    <property type="entry name" value="B_lectin"/>
    <property type="match status" value="1"/>
</dbReference>
<dbReference type="AlphaFoldDB" id="S4Y7U8"/>
<evidence type="ECO:0000313" key="4">
    <source>
        <dbReference type="Proteomes" id="UP000014803"/>
    </source>
</evidence>
<dbReference type="Proteomes" id="UP000014803">
    <property type="component" value="Chromosome"/>
</dbReference>
<dbReference type="SUPFAM" id="SSF51110">
    <property type="entry name" value="alpha-D-mannose-specific plant lectins"/>
    <property type="match status" value="1"/>
</dbReference>
<accession>S4Y7U8</accession>
<organism evidence="3 4">
    <name type="scientific">Sorangium cellulosum So0157-2</name>
    <dbReference type="NCBI Taxonomy" id="1254432"/>
    <lineage>
        <taxon>Bacteria</taxon>
        <taxon>Pseudomonadati</taxon>
        <taxon>Myxococcota</taxon>
        <taxon>Polyangia</taxon>
        <taxon>Polyangiales</taxon>
        <taxon>Polyangiaceae</taxon>
        <taxon>Sorangium</taxon>
    </lineage>
</organism>
<dbReference type="HOGENOM" id="CLU_137596_0_0_7"/>
<protein>
    <recommendedName>
        <fullName evidence="2">Bulb-type lectin domain-containing protein</fullName>
    </recommendedName>
</protein>
<dbReference type="STRING" id="1254432.SCE1572_44455"/>
<gene>
    <name evidence="3" type="ORF">SCE1572_44455</name>
</gene>
<feature type="domain" description="Bulb-type lectin" evidence="2">
    <location>
        <begin position="24"/>
        <end position="134"/>
    </location>
</feature>
<dbReference type="eggNOG" id="COG3227">
    <property type="taxonomic scope" value="Bacteria"/>
</dbReference>
<evidence type="ECO:0000259" key="2">
    <source>
        <dbReference type="PROSITE" id="PS50927"/>
    </source>
</evidence>
<sequence length="136" mass="14362">MRQTLCFAIAAAGLMSFASIAEAKDRLGPDEVLNKGDSLTSNNGVYSLVCQQDGNLVLYIKGGSRALWASRTDGKAITGCIMQGDGNLVLYAYSGRAVWATGTHGHPGAYLVVQDDGNVVIYSLEGKALWATGTHH</sequence>
<dbReference type="InterPro" id="IPR036426">
    <property type="entry name" value="Bulb-type_lectin_dom_sf"/>
</dbReference>
<keyword evidence="1" id="KW-0732">Signal</keyword>
<dbReference type="PROSITE" id="PS50927">
    <property type="entry name" value="BULB_LECTIN"/>
    <property type="match status" value="1"/>
</dbReference>
<evidence type="ECO:0000313" key="3">
    <source>
        <dbReference type="EMBL" id="AGP40934.1"/>
    </source>
</evidence>
<dbReference type="Gene3D" id="2.90.10.10">
    <property type="entry name" value="Bulb-type lectin domain"/>
    <property type="match status" value="2"/>
</dbReference>
<dbReference type="SMART" id="SM00108">
    <property type="entry name" value="B_lectin"/>
    <property type="match status" value="1"/>
</dbReference>
<name>S4Y7U8_SORCE</name>
<dbReference type="EMBL" id="CP003969">
    <property type="protein sequence ID" value="AGP40934.1"/>
    <property type="molecule type" value="Genomic_DNA"/>
</dbReference>
<dbReference type="KEGG" id="scu:SCE1572_44455"/>
<feature type="signal peptide" evidence="1">
    <location>
        <begin position="1"/>
        <end position="23"/>
    </location>
</feature>
<dbReference type="PATRIC" id="fig|1254432.3.peg.10049"/>
<evidence type="ECO:0000256" key="1">
    <source>
        <dbReference type="SAM" id="SignalP"/>
    </source>
</evidence>
<feature type="chain" id="PRO_5004526117" description="Bulb-type lectin domain-containing protein" evidence="1">
    <location>
        <begin position="24"/>
        <end position="136"/>
    </location>
</feature>